<evidence type="ECO:0000313" key="3">
    <source>
        <dbReference type="EMBL" id="WHX51197.1"/>
    </source>
</evidence>
<dbReference type="RefSeq" id="WP_283928173.1">
    <property type="nucleotide sequence ID" value="NZ_CP126084.1"/>
</dbReference>
<evidence type="ECO:0000256" key="2">
    <source>
        <dbReference type="SAM" id="Phobius"/>
    </source>
</evidence>
<keyword evidence="2" id="KW-0472">Membrane</keyword>
<evidence type="ECO:0000256" key="1">
    <source>
        <dbReference type="SAM" id="Coils"/>
    </source>
</evidence>
<dbReference type="AlphaFoldDB" id="A0AA95IDK0"/>
<reference evidence="3" key="1">
    <citation type="submission" date="2023-05" db="EMBL/GenBank/DDBJ databases">
        <title>Comparative genomics of Bacillaceae isolates and their secondary metabolite potential.</title>
        <authorList>
            <person name="Song L."/>
            <person name="Nielsen L.J."/>
            <person name="Mohite O."/>
            <person name="Xu X."/>
            <person name="Weber T."/>
            <person name="Kovacs A.T."/>
        </authorList>
    </citation>
    <scope>NUCLEOTIDE SEQUENCE</scope>
    <source>
        <strain evidence="3">B2_4</strain>
    </source>
</reference>
<protein>
    <submittedName>
        <fullName evidence="3">Uncharacterized protein</fullName>
    </submittedName>
</protein>
<sequence>MSRIDDEIMELRQRVARLEEQIRQYEEAPARGSYVRWLLTGFLVVIQFLVW</sequence>
<accession>A0AA95IDK0</accession>
<keyword evidence="1" id="KW-0175">Coiled coil</keyword>
<keyword evidence="2" id="KW-1133">Transmembrane helix</keyword>
<dbReference type="EMBL" id="CP126084">
    <property type="protein sequence ID" value="WHX51197.1"/>
    <property type="molecule type" value="Genomic_DNA"/>
</dbReference>
<feature type="transmembrane region" description="Helical" evidence="2">
    <location>
        <begin position="33"/>
        <end position="50"/>
    </location>
</feature>
<feature type="coiled-coil region" evidence="1">
    <location>
        <begin position="1"/>
        <end position="28"/>
    </location>
</feature>
<dbReference type="KEGG" id="pwn:QNH46_11390"/>
<proteinExistence type="predicted"/>
<keyword evidence="2" id="KW-0812">Transmembrane</keyword>
<dbReference type="Proteomes" id="UP001177943">
    <property type="component" value="Chromosome"/>
</dbReference>
<gene>
    <name evidence="3" type="ORF">QNH46_11390</name>
</gene>
<organism evidence="3 4">
    <name type="scientific">Paenibacillus woosongensis</name>
    <dbReference type="NCBI Taxonomy" id="307580"/>
    <lineage>
        <taxon>Bacteria</taxon>
        <taxon>Bacillati</taxon>
        <taxon>Bacillota</taxon>
        <taxon>Bacilli</taxon>
        <taxon>Bacillales</taxon>
        <taxon>Paenibacillaceae</taxon>
        <taxon>Paenibacillus</taxon>
    </lineage>
</organism>
<evidence type="ECO:0000313" key="4">
    <source>
        <dbReference type="Proteomes" id="UP001177943"/>
    </source>
</evidence>
<name>A0AA95IDK0_9BACL</name>